<proteinExistence type="predicted"/>
<feature type="domain" description="BIG2" evidence="4">
    <location>
        <begin position="224"/>
        <end position="301"/>
    </location>
</feature>
<evidence type="ECO:0000256" key="3">
    <source>
        <dbReference type="SAM" id="SignalP"/>
    </source>
</evidence>
<dbReference type="SUPFAM" id="SSF49373">
    <property type="entry name" value="Invasin/intimin cell-adhesion fragments"/>
    <property type="match status" value="3"/>
</dbReference>
<gene>
    <name evidence="5" type="ORF">CG710_016655</name>
</gene>
<evidence type="ECO:0000313" key="5">
    <source>
        <dbReference type="EMBL" id="RDY30070.1"/>
    </source>
</evidence>
<evidence type="ECO:0000256" key="2">
    <source>
        <dbReference type="SAM" id="Phobius"/>
    </source>
</evidence>
<accession>A0A371JBE0</accession>
<feature type="chain" id="PRO_5016588031" description="BIG2 domain-containing protein" evidence="3">
    <location>
        <begin position="25"/>
        <end position="583"/>
    </location>
</feature>
<dbReference type="Pfam" id="PF02368">
    <property type="entry name" value="Big_2"/>
    <property type="match status" value="3"/>
</dbReference>
<reference evidence="5 6" key="1">
    <citation type="journal article" date="2017" name="Genome Announc.">
        <title>Draft Genome Sequence of a Sporulating and Motile Strain of Lachnotalea glycerini Isolated from Water in Quebec City, Canada.</title>
        <authorList>
            <person name="Maheux A.F."/>
            <person name="Boudreau D.K."/>
            <person name="Berube E."/>
            <person name="Boissinot M."/>
            <person name="Raymond F."/>
            <person name="Brodeur S."/>
            <person name="Corbeil J."/>
            <person name="Isabel S."/>
            <person name="Omar R.F."/>
            <person name="Bergeron M.G."/>
        </authorList>
    </citation>
    <scope>NUCLEOTIDE SEQUENCE [LARGE SCALE GENOMIC DNA]</scope>
    <source>
        <strain evidence="5 6">CCRI-19302</strain>
    </source>
</reference>
<sequence length="583" mass="63005">MKKLNIIILCLCVLFFKSANICIASQSRLELMNGSTSNINSVNKATITTEAKTTNTEKINTTDTTTADVGTTDTQSTTTTDTTDAGASVTDTTTETTTDTTTDTTTETTTDMGTTSTDTSTTTTDTSKIDSATEVSVVNAEEIDLGDYLESMAIGEKQLISATVIPTDTTDQTLAYSSSNEEVATINGLGRITAVSVGTTKITVKCGKVKNSFKLQVKKSNDVEVTDIEIGNYEEEMEVDKSQAISATVIPSDATDTTVKYSSSDSEVATVLSTGEVKAKAKGTVVITVKAGDISKEIEITVKVATTKIEVNKSYVVLKPEEEFQLKANALPSDALQTMTYEAEDKEIATVESNGTIHAKSIGTTSILASNGDMSTAITVIVNEIGSSEQTTEENVSIEATSNRVQNISENDAELISKIENNFDDIEVNVKECNVVNKSILKALYETGKTIHILGEGYTLTIKGSDIVNYENELNTNINVEKENNKLTFVINEGKNLPGLITLQLSEGGYKYLYLFNEAKNKYQQLKVKDFSNFDIDTSGKYTLSVDKLNVIPISIIAIIIASVIALGLVITYIVVKKQYWFW</sequence>
<dbReference type="EMBL" id="NOKA02000050">
    <property type="protein sequence ID" value="RDY30070.1"/>
    <property type="molecule type" value="Genomic_DNA"/>
</dbReference>
<feature type="signal peptide" evidence="3">
    <location>
        <begin position="1"/>
        <end position="24"/>
    </location>
</feature>
<dbReference type="Proteomes" id="UP000216411">
    <property type="component" value="Unassembled WGS sequence"/>
</dbReference>
<feature type="region of interest" description="Disordered" evidence="1">
    <location>
        <begin position="63"/>
        <end position="126"/>
    </location>
</feature>
<keyword evidence="6" id="KW-1185">Reference proteome</keyword>
<dbReference type="InterPro" id="IPR008964">
    <property type="entry name" value="Invasin/intimin_cell_adhesion"/>
</dbReference>
<organism evidence="5 6">
    <name type="scientific">Lachnotalea glycerini</name>
    <dbReference type="NCBI Taxonomy" id="1763509"/>
    <lineage>
        <taxon>Bacteria</taxon>
        <taxon>Bacillati</taxon>
        <taxon>Bacillota</taxon>
        <taxon>Clostridia</taxon>
        <taxon>Lachnospirales</taxon>
        <taxon>Lachnospiraceae</taxon>
        <taxon>Lachnotalea</taxon>
    </lineage>
</organism>
<keyword evidence="3" id="KW-0732">Signal</keyword>
<dbReference type="AlphaFoldDB" id="A0A371JBE0"/>
<keyword evidence="2" id="KW-0472">Membrane</keyword>
<dbReference type="SMART" id="SM00635">
    <property type="entry name" value="BID_2"/>
    <property type="match status" value="3"/>
</dbReference>
<name>A0A371JBE0_9FIRM</name>
<dbReference type="Gene3D" id="2.60.40.1080">
    <property type="match status" value="3"/>
</dbReference>
<dbReference type="InterPro" id="IPR003343">
    <property type="entry name" value="Big_2"/>
</dbReference>
<protein>
    <recommendedName>
        <fullName evidence="4">BIG2 domain-containing protein</fullName>
    </recommendedName>
</protein>
<keyword evidence="2" id="KW-1133">Transmembrane helix</keyword>
<keyword evidence="2" id="KW-0812">Transmembrane</keyword>
<feature type="transmembrane region" description="Helical" evidence="2">
    <location>
        <begin position="551"/>
        <end position="576"/>
    </location>
</feature>
<dbReference type="OrthoDB" id="2046310at2"/>
<evidence type="ECO:0000259" key="4">
    <source>
        <dbReference type="SMART" id="SM00635"/>
    </source>
</evidence>
<comment type="caution">
    <text evidence="5">The sequence shown here is derived from an EMBL/GenBank/DDBJ whole genome shotgun (WGS) entry which is preliminary data.</text>
</comment>
<dbReference type="RefSeq" id="WP_094380243.1">
    <property type="nucleotide sequence ID" value="NZ_NOKA02000050.1"/>
</dbReference>
<evidence type="ECO:0000313" key="6">
    <source>
        <dbReference type="Proteomes" id="UP000216411"/>
    </source>
</evidence>
<feature type="domain" description="BIG2" evidence="4">
    <location>
        <begin position="137"/>
        <end position="215"/>
    </location>
</feature>
<evidence type="ECO:0000256" key="1">
    <source>
        <dbReference type="SAM" id="MobiDB-lite"/>
    </source>
</evidence>
<feature type="domain" description="BIG2" evidence="4">
    <location>
        <begin position="305"/>
        <end position="392"/>
    </location>
</feature>